<organism evidence="2 3">
    <name type="scientific">Deinococcus petrolearius</name>
    <dbReference type="NCBI Taxonomy" id="1751295"/>
    <lineage>
        <taxon>Bacteria</taxon>
        <taxon>Thermotogati</taxon>
        <taxon>Deinococcota</taxon>
        <taxon>Deinococci</taxon>
        <taxon>Deinococcales</taxon>
        <taxon>Deinococcaceae</taxon>
        <taxon>Deinococcus</taxon>
    </lineage>
</organism>
<accession>A0ABW1DJD6</accession>
<keyword evidence="3" id="KW-1185">Reference proteome</keyword>
<evidence type="ECO:0000259" key="1">
    <source>
        <dbReference type="Pfam" id="PF12867"/>
    </source>
</evidence>
<protein>
    <submittedName>
        <fullName evidence="2">DinB family protein</fullName>
    </submittedName>
</protein>
<dbReference type="Gene3D" id="1.20.120.450">
    <property type="entry name" value="dinb family like domain"/>
    <property type="match status" value="1"/>
</dbReference>
<dbReference type="Proteomes" id="UP001595979">
    <property type="component" value="Unassembled WGS sequence"/>
</dbReference>
<dbReference type="InterPro" id="IPR024775">
    <property type="entry name" value="DinB-like"/>
</dbReference>
<gene>
    <name evidence="2" type="ORF">ACFPQ6_08615</name>
</gene>
<dbReference type="Pfam" id="PF12867">
    <property type="entry name" value="DinB_2"/>
    <property type="match status" value="1"/>
</dbReference>
<dbReference type="SUPFAM" id="SSF109854">
    <property type="entry name" value="DinB/YfiT-like putative metalloenzymes"/>
    <property type="match status" value="1"/>
</dbReference>
<reference evidence="3" key="1">
    <citation type="journal article" date="2019" name="Int. J. Syst. Evol. Microbiol.">
        <title>The Global Catalogue of Microorganisms (GCM) 10K type strain sequencing project: providing services to taxonomists for standard genome sequencing and annotation.</title>
        <authorList>
            <consortium name="The Broad Institute Genomics Platform"/>
            <consortium name="The Broad Institute Genome Sequencing Center for Infectious Disease"/>
            <person name="Wu L."/>
            <person name="Ma J."/>
        </authorList>
    </citation>
    <scope>NUCLEOTIDE SEQUENCE [LARGE SCALE GENOMIC DNA]</scope>
    <source>
        <strain evidence="3">CGMCC 1.15053</strain>
    </source>
</reference>
<comment type="caution">
    <text evidence="2">The sequence shown here is derived from an EMBL/GenBank/DDBJ whole genome shotgun (WGS) entry which is preliminary data.</text>
</comment>
<evidence type="ECO:0000313" key="2">
    <source>
        <dbReference type="EMBL" id="MFC5848370.1"/>
    </source>
</evidence>
<dbReference type="RefSeq" id="WP_380048361.1">
    <property type="nucleotide sequence ID" value="NZ_JBHSOH010000007.1"/>
</dbReference>
<dbReference type="EMBL" id="JBHSOH010000007">
    <property type="protein sequence ID" value="MFC5848370.1"/>
    <property type="molecule type" value="Genomic_DNA"/>
</dbReference>
<sequence length="156" mass="17255">MILGDYLAGEYRAELELFRAALESVPDEQFYAAPLSHSPAWHALHVADWLRLMVVDDRTPDYHYLGWEDSERVRALATQPAPLDDTAPRAEIMARLGQIGAQVGDFLTGRDEAALDGEVFSAATASGTRPRVAALGMQLRHVAYHRGQVQLGKKSR</sequence>
<name>A0ABW1DJD6_9DEIO</name>
<feature type="domain" description="DinB-like" evidence="1">
    <location>
        <begin position="12"/>
        <end position="149"/>
    </location>
</feature>
<evidence type="ECO:0000313" key="3">
    <source>
        <dbReference type="Proteomes" id="UP001595979"/>
    </source>
</evidence>
<dbReference type="InterPro" id="IPR034660">
    <property type="entry name" value="DinB/YfiT-like"/>
</dbReference>
<proteinExistence type="predicted"/>